<name>A0A096AB94_9BACT</name>
<sequence>MGKDKQVKKPYLAPKCEVIRMETHNLMGISGTMGGFEDGGSLSKEGWFDEEADFHKDFDFGTDNTQTGKEKQP</sequence>
<dbReference type="Proteomes" id="UP000029525">
    <property type="component" value="Unassembled WGS sequence"/>
</dbReference>
<evidence type="ECO:0000313" key="1">
    <source>
        <dbReference type="EMBL" id="KGF43781.1"/>
    </source>
</evidence>
<dbReference type="EMBL" id="JRNQ01000066">
    <property type="protein sequence ID" value="KGF43781.1"/>
    <property type="molecule type" value="Genomic_DNA"/>
</dbReference>
<dbReference type="OrthoDB" id="1079817at2"/>
<comment type="caution">
    <text evidence="1">The sequence shown here is derived from an EMBL/GenBank/DDBJ whole genome shotgun (WGS) entry which is preliminary data.</text>
</comment>
<organism evidence="1 2">
    <name type="scientific">Prevotella bivia DNF00320</name>
    <dbReference type="NCBI Taxonomy" id="1401068"/>
    <lineage>
        <taxon>Bacteria</taxon>
        <taxon>Pseudomonadati</taxon>
        <taxon>Bacteroidota</taxon>
        <taxon>Bacteroidia</taxon>
        <taxon>Bacteroidales</taxon>
        <taxon>Prevotellaceae</taxon>
        <taxon>Prevotella</taxon>
    </lineage>
</organism>
<protein>
    <submittedName>
        <fullName evidence="1">Uncharacterized protein</fullName>
    </submittedName>
</protein>
<gene>
    <name evidence="1" type="ORF">HMPREF0647_08990</name>
</gene>
<reference evidence="1 2" key="1">
    <citation type="submission" date="2014-07" db="EMBL/GenBank/DDBJ databases">
        <authorList>
            <person name="McCorrison J."/>
            <person name="Sanka R."/>
            <person name="Torralba M."/>
            <person name="Gillis M."/>
            <person name="Haft D.H."/>
            <person name="Methe B."/>
            <person name="Sutton G."/>
            <person name="Nelson K.E."/>
        </authorList>
    </citation>
    <scope>NUCLEOTIDE SEQUENCE [LARGE SCALE GENOMIC DNA]</scope>
    <source>
        <strain evidence="1 2">DNF00320</strain>
    </source>
</reference>
<proteinExistence type="predicted"/>
<dbReference type="RefSeq" id="WP_036868015.1">
    <property type="nucleotide sequence ID" value="NZ_JRNQ01000066.1"/>
</dbReference>
<dbReference type="AlphaFoldDB" id="A0A096AB94"/>
<evidence type="ECO:0000313" key="2">
    <source>
        <dbReference type="Proteomes" id="UP000029525"/>
    </source>
</evidence>
<accession>A0A096AB94</accession>